<gene>
    <name evidence="2" type="ORF">HMPREF1544_02648</name>
</gene>
<dbReference type="STRING" id="1220926.S2KDN9"/>
<dbReference type="SUPFAM" id="SSF56219">
    <property type="entry name" value="DNase I-like"/>
    <property type="match status" value="1"/>
</dbReference>
<protein>
    <recommendedName>
        <fullName evidence="4">Endonuclease/exonuclease/phosphatase domain-containing protein</fullName>
    </recommendedName>
</protein>
<dbReference type="Proteomes" id="UP000014254">
    <property type="component" value="Unassembled WGS sequence"/>
</dbReference>
<dbReference type="AlphaFoldDB" id="S2KDN9"/>
<accession>S2KDN9</accession>
<evidence type="ECO:0000313" key="2">
    <source>
        <dbReference type="EMBL" id="EPB90440.1"/>
    </source>
</evidence>
<dbReference type="InterPro" id="IPR036691">
    <property type="entry name" value="Endo/exonu/phosph_ase_sf"/>
</dbReference>
<dbReference type="OrthoDB" id="2290280at2759"/>
<proteinExistence type="predicted"/>
<feature type="compositionally biased region" description="Low complexity" evidence="1">
    <location>
        <begin position="43"/>
        <end position="61"/>
    </location>
</feature>
<dbReference type="EMBL" id="KE123920">
    <property type="protein sequence ID" value="EPB90440.1"/>
    <property type="molecule type" value="Genomic_DNA"/>
</dbReference>
<organism evidence="2 3">
    <name type="scientific">Mucor circinelloides f. circinelloides (strain 1006PhL)</name>
    <name type="common">Mucormycosis agent</name>
    <name type="synonym">Calyptromyces circinelloides</name>
    <dbReference type="NCBI Taxonomy" id="1220926"/>
    <lineage>
        <taxon>Eukaryota</taxon>
        <taxon>Fungi</taxon>
        <taxon>Fungi incertae sedis</taxon>
        <taxon>Mucoromycota</taxon>
        <taxon>Mucoromycotina</taxon>
        <taxon>Mucoromycetes</taxon>
        <taxon>Mucorales</taxon>
        <taxon>Mucorineae</taxon>
        <taxon>Mucoraceae</taxon>
        <taxon>Mucor</taxon>
    </lineage>
</organism>
<evidence type="ECO:0008006" key="4">
    <source>
        <dbReference type="Google" id="ProtNLM"/>
    </source>
</evidence>
<feature type="region of interest" description="Disordered" evidence="1">
    <location>
        <begin position="25"/>
        <end position="68"/>
    </location>
</feature>
<sequence>MDYALRMKKVTGEFLHEFKHFQRECLRRNEDSSKSGKKRKDAVSQPSSNTSSVSAPSPSQSHIDKAASKANAAATVRATAEIQTVINVNAAAEDPASNAVKAPVAVDARAATVASAATDDKATVDAGKAPVPVHHYNTRSRSAPTPKIIPSIANVIPVFCKHCKSPGQLHSDDDTLIMDQYESSDAFEPFPITVVYLPASRSERFRFLSSILLTDFRSVFLSSRLHLITLGSFNYTYSNASSSRNYQAPRSWLQYIDDHFCIDCIMLSNNLASSVAFDRYNTLYIQPAWSDHFLIFSQLRLHPAPDASSASVVGKGLWRAHPLLASIPLFKPLLYKTFAKRLVTLDACLSALQKWEQLKLTTAHVAKSFSHRQAFTLSRAENFLYKRRSGLSQKLLADSSLHPALDPQLKIVQDYGSSPLCNCTTLTPWHHALAFVGGVKGLQEVDPRLIHPTSQSRCTTKEEMLDAASTFYTDLYSSDAIINTQAISDLLDALLPASLRLSDAAADFVVASVTFEDLAEALSHAPDKLPPGKDGLPYQLVRLIVLQHLGCREVTLTTFNNDLSFADIPPSWLDSCVSLLPKKGALDLPKNWRPIALINPDAKVVEYIHYDLHSVHSSSSYHILI</sequence>
<name>S2KDN9_MUCC1</name>
<dbReference type="InParanoid" id="S2KDN9"/>
<keyword evidence="3" id="KW-1185">Reference proteome</keyword>
<evidence type="ECO:0000256" key="1">
    <source>
        <dbReference type="SAM" id="MobiDB-lite"/>
    </source>
</evidence>
<evidence type="ECO:0000313" key="3">
    <source>
        <dbReference type="Proteomes" id="UP000014254"/>
    </source>
</evidence>
<feature type="compositionally biased region" description="Basic and acidic residues" evidence="1">
    <location>
        <begin position="25"/>
        <end position="34"/>
    </location>
</feature>
<reference evidence="3" key="1">
    <citation type="submission" date="2013-05" db="EMBL/GenBank/DDBJ databases">
        <title>The Genome sequence of Mucor circinelloides f. circinelloides 1006PhL.</title>
        <authorList>
            <consortium name="The Broad Institute Genomics Platform"/>
            <person name="Cuomo C."/>
            <person name="Earl A."/>
            <person name="Findley K."/>
            <person name="Lee S.C."/>
            <person name="Walker B."/>
            <person name="Young S."/>
            <person name="Zeng Q."/>
            <person name="Gargeya S."/>
            <person name="Fitzgerald M."/>
            <person name="Haas B."/>
            <person name="Abouelleil A."/>
            <person name="Allen A.W."/>
            <person name="Alvarado L."/>
            <person name="Arachchi H.M."/>
            <person name="Berlin A.M."/>
            <person name="Chapman S.B."/>
            <person name="Gainer-Dewar J."/>
            <person name="Goldberg J."/>
            <person name="Griggs A."/>
            <person name="Gujja S."/>
            <person name="Hansen M."/>
            <person name="Howarth C."/>
            <person name="Imamovic A."/>
            <person name="Ireland A."/>
            <person name="Larimer J."/>
            <person name="McCowan C."/>
            <person name="Murphy C."/>
            <person name="Pearson M."/>
            <person name="Poon T.W."/>
            <person name="Priest M."/>
            <person name="Roberts A."/>
            <person name="Saif S."/>
            <person name="Shea T."/>
            <person name="Sisk P."/>
            <person name="Sykes S."/>
            <person name="Wortman J."/>
            <person name="Nusbaum C."/>
            <person name="Birren B."/>
        </authorList>
    </citation>
    <scope>NUCLEOTIDE SEQUENCE [LARGE SCALE GENOMIC DNA]</scope>
    <source>
        <strain evidence="3">1006PhL</strain>
    </source>
</reference>
<dbReference type="VEuPathDB" id="FungiDB:HMPREF1544_02648"/>